<dbReference type="InterPro" id="IPR015424">
    <property type="entry name" value="PyrdxlP-dep_Trfase"/>
</dbReference>
<dbReference type="PIRSF" id="PIRSF005572">
    <property type="entry name" value="NifS"/>
    <property type="match status" value="1"/>
</dbReference>
<keyword evidence="5" id="KW-1185">Reference proteome</keyword>
<dbReference type="SUPFAM" id="SSF53383">
    <property type="entry name" value="PLP-dependent transferases"/>
    <property type="match status" value="1"/>
</dbReference>
<dbReference type="PANTHER" id="PTHR11601:SF36">
    <property type="entry name" value="CYSTEINE DESULFURASE NIFS-RELATED"/>
    <property type="match status" value="1"/>
</dbReference>
<evidence type="ECO:0000313" key="5">
    <source>
        <dbReference type="Proteomes" id="UP000248646"/>
    </source>
</evidence>
<dbReference type="EMBL" id="QKZI01000003">
    <property type="protein sequence ID" value="PZX04921.1"/>
    <property type="molecule type" value="Genomic_DNA"/>
</dbReference>
<comment type="caution">
    <text evidence="4">The sequence shown here is derived from an EMBL/GenBank/DDBJ whole genome shotgun (WGS) entry which is preliminary data.</text>
</comment>
<dbReference type="Proteomes" id="UP000248646">
    <property type="component" value="Unassembled WGS sequence"/>
</dbReference>
<dbReference type="Gene3D" id="3.40.640.10">
    <property type="entry name" value="Type I PLP-dependent aspartate aminotransferase-like (Major domain)"/>
    <property type="match status" value="1"/>
</dbReference>
<feature type="domain" description="Aminotransferase class V" evidence="3">
    <location>
        <begin position="2"/>
        <end position="358"/>
    </location>
</feature>
<dbReference type="InterPro" id="IPR015422">
    <property type="entry name" value="PyrdxlP-dep_Trfase_small"/>
</dbReference>
<dbReference type="AlphaFoldDB" id="A0A2W7MI09"/>
<evidence type="ECO:0000313" key="4">
    <source>
        <dbReference type="EMBL" id="PZX04921.1"/>
    </source>
</evidence>
<dbReference type="NCBIfam" id="NF002806">
    <property type="entry name" value="PRK02948.1"/>
    <property type="match status" value="1"/>
</dbReference>
<dbReference type="InterPro" id="IPR016454">
    <property type="entry name" value="Cysteine_dSase"/>
</dbReference>
<gene>
    <name evidence="4" type="ORF">C7437_103172</name>
</gene>
<name>A0A2W7MI09_9BACI</name>
<dbReference type="InterPro" id="IPR015421">
    <property type="entry name" value="PyrdxlP-dep_Trfase_major"/>
</dbReference>
<dbReference type="InterPro" id="IPR000192">
    <property type="entry name" value="Aminotrans_V_dom"/>
</dbReference>
<dbReference type="RefSeq" id="WP_211310000.1">
    <property type="nucleotide sequence ID" value="NZ_QKZI01000003.1"/>
</dbReference>
<evidence type="ECO:0000256" key="2">
    <source>
        <dbReference type="ARBA" id="ARBA00022898"/>
    </source>
</evidence>
<protein>
    <submittedName>
        <fullName evidence="4">Cysteine desulfurase</fullName>
    </submittedName>
</protein>
<evidence type="ECO:0000256" key="1">
    <source>
        <dbReference type="ARBA" id="ARBA00001933"/>
    </source>
</evidence>
<evidence type="ECO:0000259" key="3">
    <source>
        <dbReference type="Pfam" id="PF00266"/>
    </source>
</evidence>
<dbReference type="GO" id="GO:0003824">
    <property type="term" value="F:catalytic activity"/>
    <property type="evidence" value="ECO:0007669"/>
    <property type="project" value="UniProtKB-ARBA"/>
</dbReference>
<proteinExistence type="predicted"/>
<comment type="cofactor">
    <cofactor evidence="1">
        <name>pyridoxal 5'-phosphate</name>
        <dbReference type="ChEBI" id="CHEBI:597326"/>
    </cofactor>
</comment>
<accession>A0A2W7MI09</accession>
<sequence length="377" mass="40974">MIYLDYAATSPMSKSAIDTYVEVANSYFGNTASLHDEGGKAQALIQEARKIIARKLGVNEDGILFTGSGTEGNILAILSLARASNKGKHIITSIAEHTSVHAAMNTLELEGYEITRLNFTEKGIIDLEQLKANIRTDTALISIQHVNSEIGSIQPVEQIAHIAKENNIRYHVDCVQSFCKLSLLSFAKLVDGITVSAHKIGGPKGCGAIYLNPSLLVKPLFPGVTHERGLRGGTLDTPAIAAMAMAVEKFEYSIHDQNQLRNQFKEALDTDICTWVEADLPHQLPSICGLYIKGVEGQLILLKLNESGICISTGSACDINSASGTKAILAMNYSLNEARSFFRVSFGSTTTNEEIEQVANRLNKIMAEENMRKAPFT</sequence>
<dbReference type="Gene3D" id="3.90.1150.10">
    <property type="entry name" value="Aspartate Aminotransferase, domain 1"/>
    <property type="match status" value="1"/>
</dbReference>
<organism evidence="4 5">
    <name type="scientific">Psychrobacillus insolitus</name>
    <dbReference type="NCBI Taxonomy" id="1461"/>
    <lineage>
        <taxon>Bacteria</taxon>
        <taxon>Bacillati</taxon>
        <taxon>Bacillota</taxon>
        <taxon>Bacilli</taxon>
        <taxon>Bacillales</taxon>
        <taxon>Bacillaceae</taxon>
        <taxon>Psychrobacillus</taxon>
    </lineage>
</organism>
<dbReference type="PANTHER" id="PTHR11601">
    <property type="entry name" value="CYSTEINE DESULFURYLASE FAMILY MEMBER"/>
    <property type="match status" value="1"/>
</dbReference>
<dbReference type="Pfam" id="PF00266">
    <property type="entry name" value="Aminotran_5"/>
    <property type="match status" value="1"/>
</dbReference>
<reference evidence="4 5" key="1">
    <citation type="submission" date="2018-06" db="EMBL/GenBank/DDBJ databases">
        <title>Genomic Encyclopedia of Type Strains, Phase IV (KMG-IV): sequencing the most valuable type-strain genomes for metagenomic binning, comparative biology and taxonomic classification.</title>
        <authorList>
            <person name="Goeker M."/>
        </authorList>
    </citation>
    <scope>NUCLEOTIDE SEQUENCE [LARGE SCALE GENOMIC DNA]</scope>
    <source>
        <strain evidence="4 5">DSM 5</strain>
    </source>
</reference>
<keyword evidence="2" id="KW-0663">Pyridoxal phosphate</keyword>